<feature type="transmembrane region" description="Helical" evidence="2">
    <location>
        <begin position="374"/>
        <end position="407"/>
    </location>
</feature>
<evidence type="ECO:0000313" key="4">
    <source>
        <dbReference type="Proteomes" id="UP000176377"/>
    </source>
</evidence>
<evidence type="ECO:0000256" key="2">
    <source>
        <dbReference type="SAM" id="Phobius"/>
    </source>
</evidence>
<comment type="caution">
    <text evidence="3">The sequence shown here is derived from an EMBL/GenBank/DDBJ whole genome shotgun (WGS) entry which is preliminary data.</text>
</comment>
<feature type="transmembrane region" description="Helical" evidence="2">
    <location>
        <begin position="443"/>
        <end position="462"/>
    </location>
</feature>
<feature type="transmembrane region" description="Helical" evidence="2">
    <location>
        <begin position="198"/>
        <end position="217"/>
    </location>
</feature>
<dbReference type="InterPro" id="IPR011990">
    <property type="entry name" value="TPR-like_helical_dom_sf"/>
</dbReference>
<keyword evidence="1" id="KW-0802">TPR repeat</keyword>
<feature type="transmembrane region" description="Helical" evidence="2">
    <location>
        <begin position="38"/>
        <end position="58"/>
    </location>
</feature>
<dbReference type="PROSITE" id="PS50005">
    <property type="entry name" value="TPR"/>
    <property type="match status" value="1"/>
</dbReference>
<feature type="transmembrane region" description="Helical" evidence="2">
    <location>
        <begin position="130"/>
        <end position="148"/>
    </location>
</feature>
<evidence type="ECO:0008006" key="5">
    <source>
        <dbReference type="Google" id="ProtNLM"/>
    </source>
</evidence>
<dbReference type="PANTHER" id="PTHR12558">
    <property type="entry name" value="CELL DIVISION CYCLE 16,23,27"/>
    <property type="match status" value="1"/>
</dbReference>
<keyword evidence="2" id="KW-0812">Transmembrane</keyword>
<feature type="transmembrane region" description="Helical" evidence="2">
    <location>
        <begin position="64"/>
        <end position="85"/>
    </location>
</feature>
<accession>A0A1F6DES4</accession>
<feature type="transmembrane region" description="Helical" evidence="2">
    <location>
        <begin position="249"/>
        <end position="267"/>
    </location>
</feature>
<feature type="repeat" description="TPR" evidence="1">
    <location>
        <begin position="700"/>
        <end position="733"/>
    </location>
</feature>
<dbReference type="Gene3D" id="1.25.40.10">
    <property type="entry name" value="Tetratricopeptide repeat domain"/>
    <property type="match status" value="1"/>
</dbReference>
<feature type="transmembrane region" description="Helical" evidence="2">
    <location>
        <begin position="419"/>
        <end position="437"/>
    </location>
</feature>
<feature type="transmembrane region" description="Helical" evidence="2">
    <location>
        <begin position="94"/>
        <end position="118"/>
    </location>
</feature>
<name>A0A1F6DES4_9BACT</name>
<dbReference type="AlphaFoldDB" id="A0A1F6DES4"/>
<feature type="transmembrane region" description="Helical" evidence="2">
    <location>
        <begin position="279"/>
        <end position="299"/>
    </location>
</feature>
<evidence type="ECO:0000256" key="1">
    <source>
        <dbReference type="PROSITE-ProRule" id="PRU00339"/>
    </source>
</evidence>
<dbReference type="Pfam" id="PF14559">
    <property type="entry name" value="TPR_19"/>
    <property type="match status" value="1"/>
</dbReference>
<reference evidence="3 4" key="1">
    <citation type="journal article" date="2016" name="Nat. Commun.">
        <title>Thousands of microbial genomes shed light on interconnected biogeochemical processes in an aquifer system.</title>
        <authorList>
            <person name="Anantharaman K."/>
            <person name="Brown C.T."/>
            <person name="Hug L.A."/>
            <person name="Sharon I."/>
            <person name="Castelle C.J."/>
            <person name="Probst A.J."/>
            <person name="Thomas B.C."/>
            <person name="Singh A."/>
            <person name="Wilkins M.J."/>
            <person name="Karaoz U."/>
            <person name="Brodie E.L."/>
            <person name="Williams K.H."/>
            <person name="Hubbard S.S."/>
            <person name="Banfield J.F."/>
        </authorList>
    </citation>
    <scope>NUCLEOTIDE SEQUENCE [LARGE SCALE GENOMIC DNA]</scope>
</reference>
<dbReference type="Pfam" id="PF13432">
    <property type="entry name" value="TPR_16"/>
    <property type="match status" value="1"/>
</dbReference>
<feature type="transmembrane region" description="Helical" evidence="2">
    <location>
        <begin position="224"/>
        <end position="243"/>
    </location>
</feature>
<feature type="transmembrane region" description="Helical" evidence="2">
    <location>
        <begin position="160"/>
        <end position="178"/>
    </location>
</feature>
<dbReference type="PANTHER" id="PTHR12558:SF13">
    <property type="entry name" value="CELL DIVISION CYCLE PROTEIN 27 HOMOLOG"/>
    <property type="match status" value="1"/>
</dbReference>
<dbReference type="InterPro" id="IPR019734">
    <property type="entry name" value="TPR_rpt"/>
</dbReference>
<gene>
    <name evidence="3" type="ORF">A2765_04760</name>
</gene>
<keyword evidence="2" id="KW-1133">Transmembrane helix</keyword>
<dbReference type="SMART" id="SM00028">
    <property type="entry name" value="TPR"/>
    <property type="match status" value="6"/>
</dbReference>
<feature type="transmembrane region" description="Helical" evidence="2">
    <location>
        <begin position="474"/>
        <end position="495"/>
    </location>
</feature>
<dbReference type="Proteomes" id="UP000176377">
    <property type="component" value="Unassembled WGS sequence"/>
</dbReference>
<sequence>MPPISIPIAHTPQEVPVPVHPARSESAIARFIDAIARWVLIAFFALLPVSILPLPWASIAQDKVLLAVAAAIIAIIAWALARLFAGSIRTPKSALLYVALLLPLAYVVSTLVAGWRGVSLVGEGMEQDTLVAVVLWYALFALTAFVFYEHRPAIRACIRALLLGLTALMIIESLYIFFPAWLSFGGALQGTTANPLGSWHDLGIIAGLSVFLSIALFRSGILNGLWRILPVVLGILSLFLVIIVHFTDVFWATAALSLAGLIAVLRASIQAEGISVTEAAGRALPWLVVGVAMALAAVFGTQLAGKLPSRVQITEVEVRPSWQGTFDVAKQSLDAPTSLLFGSGPNSFIREWGLHKPQSVNLTPFWNSDFNYGIGIIPTSIFAVGLFGLIAWAAILLVLLGLVFRFIREVRPLTPGRTLFGGLLVAVAYLVTFHMIYTPGVAVTGITFLLMGLLAVAAAGDAPPRVMRVGIRRLSGLLGFMVLVLSSGIAIAAAGTGGREVLSNLYVNKGAYAYQTSGDVGGASRAIQQALRIVPQNDRAHRAAAELGIVELGQLLSQGDPKDDAARKQLQDTLQETIQHGLTAVAIDGANYQNWLSLAQIYANLAGANVQGAYDNAKNAYQKAFEAQPTNPVPKLRLAQVSVAQNNLAAARGYLQEAVALKPDFAAAYYLLSQVEAADGKGDPAVAAAAQAVQLVPNDPVGWFNLGYILYSGRSYQNAAQALEKAATLTPDYANALFILGLTYNALGRTDDAVIVLSRVAALNAAETWIPQLIENVKAKKDPFAGIQQGNQAPVR</sequence>
<dbReference type="SUPFAM" id="SSF48452">
    <property type="entry name" value="TPR-like"/>
    <property type="match status" value="2"/>
</dbReference>
<protein>
    <recommendedName>
        <fullName evidence="5">Tetratricopeptide repeat protein</fullName>
    </recommendedName>
</protein>
<dbReference type="EMBL" id="MFLA01000016">
    <property type="protein sequence ID" value="OGG59866.1"/>
    <property type="molecule type" value="Genomic_DNA"/>
</dbReference>
<evidence type="ECO:0000313" key="3">
    <source>
        <dbReference type="EMBL" id="OGG59866.1"/>
    </source>
</evidence>
<organism evidence="3 4">
    <name type="scientific">Candidatus Kaiserbacteria bacterium RIFCSPHIGHO2_01_FULL_56_24</name>
    <dbReference type="NCBI Taxonomy" id="1798487"/>
    <lineage>
        <taxon>Bacteria</taxon>
        <taxon>Candidatus Kaiseribacteriota</taxon>
    </lineage>
</organism>
<keyword evidence="2" id="KW-0472">Membrane</keyword>
<proteinExistence type="predicted"/>